<gene>
    <name evidence="4" type="primary">LOC100378318</name>
</gene>
<evidence type="ECO:0000313" key="3">
    <source>
        <dbReference type="Proteomes" id="UP000694865"/>
    </source>
</evidence>
<keyword evidence="3" id="KW-1185">Reference proteome</keyword>
<dbReference type="GeneID" id="100378318"/>
<feature type="compositionally biased region" description="Basic and acidic residues" evidence="1">
    <location>
        <begin position="253"/>
        <end position="275"/>
    </location>
</feature>
<dbReference type="RefSeq" id="XP_006817029.1">
    <property type="nucleotide sequence ID" value="XM_006816966.1"/>
</dbReference>
<proteinExistence type="predicted"/>
<dbReference type="InterPro" id="IPR031600">
    <property type="entry name" value="DUF4706"/>
</dbReference>
<evidence type="ECO:0000256" key="1">
    <source>
        <dbReference type="SAM" id="MobiDB-lite"/>
    </source>
</evidence>
<feature type="compositionally biased region" description="Basic and acidic residues" evidence="1">
    <location>
        <begin position="164"/>
        <end position="177"/>
    </location>
</feature>
<dbReference type="Proteomes" id="UP000694865">
    <property type="component" value="Unplaced"/>
</dbReference>
<sequence>MATMEVPLSEKKPQKTKKKGHKHATPTIEELVGNYFGSMNSMSKRIMEEQAKCRYNNRRIWNKLDQAEKDSLIDQYFVIPQLTEAYEANCGVAEPGPDVFPKLNIVGGEREVQYTDEGSSSEAKTYKWKDEFSGPFCWETRSQLNVSLPTPDEDMAANLPRTPKPSEQDLMKYRAGDDHDETDGASEHSICTTSRYGQSSATGTPRSLGRLSFDFDFNTKASSEASLQFSFGGSEYDNVSATHSVDSGGSSSSRERLIEEAKAKPRDRTSSKETMDTSSSSGSSTQGHRVKNAKGEGYLPLKEENSQVKKTKSRESVKDEIYINEDIAQFNRPSSINSDLKAATLPATSVGEPAEFSFLTDW</sequence>
<organism evidence="3 4">
    <name type="scientific">Saccoglossus kowalevskii</name>
    <name type="common">Acorn worm</name>
    <dbReference type="NCBI Taxonomy" id="10224"/>
    <lineage>
        <taxon>Eukaryota</taxon>
        <taxon>Metazoa</taxon>
        <taxon>Hemichordata</taxon>
        <taxon>Enteropneusta</taxon>
        <taxon>Harrimaniidae</taxon>
        <taxon>Saccoglossus</taxon>
    </lineage>
</organism>
<feature type="compositionally biased region" description="Low complexity" evidence="1">
    <location>
        <begin position="276"/>
        <end position="285"/>
    </location>
</feature>
<feature type="region of interest" description="Disordered" evidence="1">
    <location>
        <begin position="1"/>
        <end position="26"/>
    </location>
</feature>
<feature type="region of interest" description="Disordered" evidence="1">
    <location>
        <begin position="147"/>
        <end position="205"/>
    </location>
</feature>
<dbReference type="PANTHER" id="PTHR34394:SF1">
    <property type="entry name" value="SIMILAR TO RIKEN CDNA 2310022B05"/>
    <property type="match status" value="1"/>
</dbReference>
<reference evidence="4" key="1">
    <citation type="submission" date="2025-08" db="UniProtKB">
        <authorList>
            <consortium name="RefSeq"/>
        </authorList>
    </citation>
    <scope>IDENTIFICATION</scope>
    <source>
        <tissue evidence="4">Testes</tissue>
    </source>
</reference>
<feature type="domain" description="DUF4706" evidence="2">
    <location>
        <begin position="34"/>
        <end position="146"/>
    </location>
</feature>
<protein>
    <submittedName>
        <fullName evidence="4">LisH domain-containing protein C1711.05-like</fullName>
    </submittedName>
</protein>
<feature type="compositionally biased region" description="Basic residues" evidence="1">
    <location>
        <begin position="14"/>
        <end position="24"/>
    </location>
</feature>
<dbReference type="PANTHER" id="PTHR34394">
    <property type="entry name" value="SIMILAR TO RIKEN CDNA 2310022B05"/>
    <property type="match status" value="1"/>
</dbReference>
<name>A0ABM0MAI8_SACKO</name>
<accession>A0ABM0MAI8</accession>
<feature type="compositionally biased region" description="Basic and acidic residues" evidence="1">
    <location>
        <begin position="301"/>
        <end position="317"/>
    </location>
</feature>
<feature type="compositionally biased region" description="Polar residues" evidence="1">
    <location>
        <begin position="189"/>
        <end position="205"/>
    </location>
</feature>
<feature type="region of interest" description="Disordered" evidence="1">
    <location>
        <begin position="242"/>
        <end position="317"/>
    </location>
</feature>
<evidence type="ECO:0000313" key="4">
    <source>
        <dbReference type="RefSeq" id="XP_006817029.1"/>
    </source>
</evidence>
<evidence type="ECO:0000259" key="2">
    <source>
        <dbReference type="Pfam" id="PF15797"/>
    </source>
</evidence>
<dbReference type="Pfam" id="PF15797">
    <property type="entry name" value="DUF4706"/>
    <property type="match status" value="1"/>
</dbReference>